<evidence type="ECO:0000313" key="8">
    <source>
        <dbReference type="EMBL" id="KAL3841085.1"/>
    </source>
</evidence>
<protein>
    <recommendedName>
        <fullName evidence="6">Choline transporter-like protein</fullName>
    </recommendedName>
</protein>
<feature type="region of interest" description="Disordered" evidence="7">
    <location>
        <begin position="13"/>
        <end position="40"/>
    </location>
</feature>
<comment type="caution">
    <text evidence="8">The sequence shown here is derived from an EMBL/GenBank/DDBJ whole genome shotgun (WGS) entry which is preliminary data.</text>
</comment>
<evidence type="ECO:0000256" key="3">
    <source>
        <dbReference type="ARBA" id="ARBA00022692"/>
    </source>
</evidence>
<feature type="transmembrane region" description="Helical" evidence="6">
    <location>
        <begin position="50"/>
        <end position="76"/>
    </location>
</feature>
<dbReference type="GO" id="GO:0005886">
    <property type="term" value="C:plasma membrane"/>
    <property type="evidence" value="ECO:0007669"/>
    <property type="project" value="UniProtKB-SubCell"/>
</dbReference>
<evidence type="ECO:0000256" key="6">
    <source>
        <dbReference type="RuleBase" id="RU368066"/>
    </source>
</evidence>
<keyword evidence="9" id="KW-1185">Reference proteome</keyword>
<keyword evidence="5 6" id="KW-0472">Membrane</keyword>
<evidence type="ECO:0000256" key="4">
    <source>
        <dbReference type="ARBA" id="ARBA00022989"/>
    </source>
</evidence>
<comment type="subcellular location">
    <subcellularLocation>
        <location evidence="6">Cell membrane</location>
        <topology evidence="6">Multi-pass membrane protein</topology>
    </subcellularLocation>
    <subcellularLocation>
        <location evidence="1">Membrane</location>
        <topology evidence="1">Multi-pass membrane protein</topology>
    </subcellularLocation>
</comment>
<feature type="compositionally biased region" description="Polar residues" evidence="7">
    <location>
        <begin position="13"/>
        <end position="37"/>
    </location>
</feature>
<comment type="similarity">
    <text evidence="2 6">Belongs to the CTL (choline transporter-like) family.</text>
</comment>
<dbReference type="PANTHER" id="PTHR12385:SF84">
    <property type="entry name" value="CHOLINE TRANSPORTER-LIKE PROTEIN"/>
    <property type="match status" value="1"/>
</dbReference>
<dbReference type="Proteomes" id="UP001634393">
    <property type="component" value="Unassembled WGS sequence"/>
</dbReference>
<dbReference type="Pfam" id="PF04515">
    <property type="entry name" value="Choline_transpo"/>
    <property type="match status" value="1"/>
</dbReference>
<sequence length="456" mass="49801">MAVETEVGGLNITASQDPQHNLSSRNKMQDANPTPSETIREGKGTFTNKFFTYLFYIHLLLISILVIVLTVLGVLSTVNTNNFNPKKWYLPVLSSTAFAGIIGFAWQAFTSFNPSRTLRAAFWLSPLFTCGLGILLVLVGTPGSLGASVIALVFSVLQSLYACWVSPRLEHANKILKVSISYHPPKVKATAVISTIACTLHSSFLMSGIGGATATRTKIDTIFIILILGSLTWTMQIVKNMMQVTASHIKYMQFTCGIEVEFKAVVKNAVKYSMGSICIGSIIVPVLGVVRGLARGVSLLSGDVDEFMFSCANCCSGVGSSIVAYGNRWGFVHVGVYNKGIVQASMDTWEMFRRVGIEKLIDSDLTSSFCFLCGVAAGSICALVGGIWALVIEKKYATEVTIYTFLIGYFMTRVAMAWVQASVTAYYVAYAENPQQSQQFDTTITDYMREIQRSQV</sequence>
<keyword evidence="3 6" id="KW-0812">Transmembrane</keyword>
<evidence type="ECO:0000256" key="5">
    <source>
        <dbReference type="ARBA" id="ARBA00023136"/>
    </source>
</evidence>
<feature type="transmembrane region" description="Helical" evidence="6">
    <location>
        <begin position="145"/>
        <end position="166"/>
    </location>
</feature>
<accession>A0ABD3TVN5</accession>
<evidence type="ECO:0000313" key="9">
    <source>
        <dbReference type="Proteomes" id="UP001634393"/>
    </source>
</evidence>
<feature type="transmembrane region" description="Helical" evidence="6">
    <location>
        <begin position="121"/>
        <end position="139"/>
    </location>
</feature>
<organism evidence="8 9">
    <name type="scientific">Penstemon smallii</name>
    <dbReference type="NCBI Taxonomy" id="265156"/>
    <lineage>
        <taxon>Eukaryota</taxon>
        <taxon>Viridiplantae</taxon>
        <taxon>Streptophyta</taxon>
        <taxon>Embryophyta</taxon>
        <taxon>Tracheophyta</taxon>
        <taxon>Spermatophyta</taxon>
        <taxon>Magnoliopsida</taxon>
        <taxon>eudicotyledons</taxon>
        <taxon>Gunneridae</taxon>
        <taxon>Pentapetalae</taxon>
        <taxon>asterids</taxon>
        <taxon>lamiids</taxon>
        <taxon>Lamiales</taxon>
        <taxon>Plantaginaceae</taxon>
        <taxon>Cheloneae</taxon>
        <taxon>Penstemon</taxon>
    </lineage>
</organism>
<dbReference type="EMBL" id="JBJXBP010000003">
    <property type="protein sequence ID" value="KAL3841085.1"/>
    <property type="molecule type" value="Genomic_DNA"/>
</dbReference>
<feature type="transmembrane region" description="Helical" evidence="6">
    <location>
        <begin position="402"/>
        <end position="429"/>
    </location>
</feature>
<evidence type="ECO:0000256" key="1">
    <source>
        <dbReference type="ARBA" id="ARBA00004141"/>
    </source>
</evidence>
<feature type="transmembrane region" description="Helical" evidence="6">
    <location>
        <begin position="187"/>
        <end position="209"/>
    </location>
</feature>
<proteinExistence type="inferred from homology"/>
<dbReference type="PANTHER" id="PTHR12385">
    <property type="entry name" value="CHOLINE TRANSPORTER-LIKE (SLC FAMILY 44)"/>
    <property type="match status" value="1"/>
</dbReference>
<dbReference type="InterPro" id="IPR007603">
    <property type="entry name" value="Choline_transptr-like"/>
</dbReference>
<feature type="transmembrane region" description="Helical" evidence="6">
    <location>
        <begin position="88"/>
        <end position="109"/>
    </location>
</feature>
<reference evidence="8 9" key="1">
    <citation type="submission" date="2024-12" db="EMBL/GenBank/DDBJ databases">
        <title>The unique morphological basis and parallel evolutionary history of personate flowers in Penstemon.</title>
        <authorList>
            <person name="Depatie T.H."/>
            <person name="Wessinger C.A."/>
        </authorList>
    </citation>
    <scope>NUCLEOTIDE SEQUENCE [LARGE SCALE GENOMIC DNA]</scope>
    <source>
        <strain evidence="8">WTNN_2</strain>
        <tissue evidence="8">Leaf</tissue>
    </source>
</reference>
<evidence type="ECO:0000256" key="2">
    <source>
        <dbReference type="ARBA" id="ARBA00007168"/>
    </source>
</evidence>
<keyword evidence="4 6" id="KW-1133">Transmembrane helix</keyword>
<gene>
    <name evidence="8" type="ORF">ACJIZ3_025676</name>
</gene>
<evidence type="ECO:0000256" key="7">
    <source>
        <dbReference type="SAM" id="MobiDB-lite"/>
    </source>
</evidence>
<comment type="function">
    <text evidence="6">Choline transporter.</text>
</comment>
<dbReference type="GO" id="GO:0022857">
    <property type="term" value="F:transmembrane transporter activity"/>
    <property type="evidence" value="ECO:0007669"/>
    <property type="project" value="UniProtKB-UniRule"/>
</dbReference>
<feature type="transmembrane region" description="Helical" evidence="6">
    <location>
        <begin position="221"/>
        <end position="238"/>
    </location>
</feature>
<dbReference type="AlphaFoldDB" id="A0ABD3TVN5"/>
<feature type="transmembrane region" description="Helical" evidence="6">
    <location>
        <begin position="369"/>
        <end position="390"/>
    </location>
</feature>
<name>A0ABD3TVN5_9LAMI</name>